<name>A0A438DYP0_VITVI</name>
<evidence type="ECO:0000313" key="2">
    <source>
        <dbReference type="Proteomes" id="UP000288805"/>
    </source>
</evidence>
<dbReference type="Proteomes" id="UP000288805">
    <property type="component" value="Unassembled WGS sequence"/>
</dbReference>
<sequence length="259" mass="29001">MEKMGFGAKVAEVGVVVYFHSQVFSNGERIASWFLSSSKGLRQGDPLSPYLFVMGMEEKVQRIEELAVELGCRVGKLPSIYLGLPLGVPNKAAYGWDENGGLGIRKLTIMNKALLGKWTWRFASDKEALWKHVLEAKYGQEDHGWRTKKAVASGLMCGAGFSAVSKVPHLYTLAANRNAKIEDLWDQIVGEGGWNLRFIRDFNDWEGGGSGQFRVKDAYSWLDRPMEVNFPKNRIWVGRVPTKIMFLHVGSDLGKDLDS</sequence>
<comment type="caution">
    <text evidence="1">The sequence shown here is derived from an EMBL/GenBank/DDBJ whole genome shotgun (WGS) entry which is preliminary data.</text>
</comment>
<dbReference type="EMBL" id="QGNW01001457">
    <property type="protein sequence ID" value="RVW40530.1"/>
    <property type="molecule type" value="Genomic_DNA"/>
</dbReference>
<evidence type="ECO:0000313" key="1">
    <source>
        <dbReference type="EMBL" id="RVW40530.1"/>
    </source>
</evidence>
<evidence type="ECO:0008006" key="3">
    <source>
        <dbReference type="Google" id="ProtNLM"/>
    </source>
</evidence>
<reference evidence="1 2" key="1">
    <citation type="journal article" date="2018" name="PLoS Genet.">
        <title>Population sequencing reveals clonal diversity and ancestral inbreeding in the grapevine cultivar Chardonnay.</title>
        <authorList>
            <person name="Roach M.J."/>
            <person name="Johnson D.L."/>
            <person name="Bohlmann J."/>
            <person name="van Vuuren H.J."/>
            <person name="Jones S.J."/>
            <person name="Pretorius I.S."/>
            <person name="Schmidt S.A."/>
            <person name="Borneman A.R."/>
        </authorList>
    </citation>
    <scope>NUCLEOTIDE SEQUENCE [LARGE SCALE GENOMIC DNA]</scope>
    <source>
        <strain evidence="2">cv. Chardonnay</strain>
        <tissue evidence="1">Leaf</tissue>
    </source>
</reference>
<accession>A0A438DYP0</accession>
<protein>
    <recommendedName>
        <fullName evidence="3">Reverse transcriptase domain-containing protein</fullName>
    </recommendedName>
</protein>
<dbReference type="AlphaFoldDB" id="A0A438DYP0"/>
<proteinExistence type="predicted"/>
<gene>
    <name evidence="1" type="ORF">CK203_081511</name>
</gene>
<organism evidence="1 2">
    <name type="scientific">Vitis vinifera</name>
    <name type="common">Grape</name>
    <dbReference type="NCBI Taxonomy" id="29760"/>
    <lineage>
        <taxon>Eukaryota</taxon>
        <taxon>Viridiplantae</taxon>
        <taxon>Streptophyta</taxon>
        <taxon>Embryophyta</taxon>
        <taxon>Tracheophyta</taxon>
        <taxon>Spermatophyta</taxon>
        <taxon>Magnoliopsida</taxon>
        <taxon>eudicotyledons</taxon>
        <taxon>Gunneridae</taxon>
        <taxon>Pentapetalae</taxon>
        <taxon>rosids</taxon>
        <taxon>Vitales</taxon>
        <taxon>Vitaceae</taxon>
        <taxon>Viteae</taxon>
        <taxon>Vitis</taxon>
    </lineage>
</organism>